<dbReference type="Proteomes" id="UP001321473">
    <property type="component" value="Unassembled WGS sequence"/>
</dbReference>
<dbReference type="EMBL" id="JARKHS020035505">
    <property type="protein sequence ID" value="KAK8757169.1"/>
    <property type="molecule type" value="Genomic_DNA"/>
</dbReference>
<evidence type="ECO:0000313" key="3">
    <source>
        <dbReference type="EMBL" id="KAK8757169.1"/>
    </source>
</evidence>
<comment type="caution">
    <text evidence="3">The sequence shown here is derived from an EMBL/GenBank/DDBJ whole genome shotgun (WGS) entry which is preliminary data.</text>
</comment>
<gene>
    <name evidence="3" type="ORF">V5799_000122</name>
</gene>
<dbReference type="InterPro" id="IPR002919">
    <property type="entry name" value="TIL_dom"/>
</dbReference>
<proteinExistence type="predicted"/>
<evidence type="ECO:0000256" key="1">
    <source>
        <dbReference type="SAM" id="SignalP"/>
    </source>
</evidence>
<dbReference type="InterPro" id="IPR036084">
    <property type="entry name" value="Ser_inhib-like_sf"/>
</dbReference>
<dbReference type="AlphaFoldDB" id="A0AAQ4D3X9"/>
<keyword evidence="4" id="KW-1185">Reference proteome</keyword>
<dbReference type="SUPFAM" id="SSF57567">
    <property type="entry name" value="Serine protease inhibitors"/>
    <property type="match status" value="1"/>
</dbReference>
<feature type="signal peptide" evidence="1">
    <location>
        <begin position="1"/>
        <end position="25"/>
    </location>
</feature>
<dbReference type="CDD" id="cd19941">
    <property type="entry name" value="TIL"/>
    <property type="match status" value="1"/>
</dbReference>
<sequence>MGAIIAYGSVLTASILLILVQHCDTASGAIADKRCVVAGETFREAKAGCTETTCDEPSPKTRCGSGTVRGCFCREGLHRNRQKACVLPTECP</sequence>
<name>A0AAQ4D3X9_AMBAM</name>
<protein>
    <recommendedName>
        <fullName evidence="2">TIL domain-containing protein</fullName>
    </recommendedName>
</protein>
<keyword evidence="1" id="KW-0732">Signal</keyword>
<dbReference type="Gene3D" id="2.10.25.10">
    <property type="entry name" value="Laminin"/>
    <property type="match status" value="1"/>
</dbReference>
<feature type="domain" description="TIL" evidence="2">
    <location>
        <begin position="38"/>
        <end position="91"/>
    </location>
</feature>
<evidence type="ECO:0000313" key="4">
    <source>
        <dbReference type="Proteomes" id="UP001321473"/>
    </source>
</evidence>
<evidence type="ECO:0000259" key="2">
    <source>
        <dbReference type="Pfam" id="PF01826"/>
    </source>
</evidence>
<reference evidence="3 4" key="1">
    <citation type="journal article" date="2023" name="Arcadia Sci">
        <title>De novo assembly of a long-read Amblyomma americanum tick genome.</title>
        <authorList>
            <person name="Chou S."/>
            <person name="Poskanzer K.E."/>
            <person name="Rollins M."/>
            <person name="Thuy-Boun P.S."/>
        </authorList>
    </citation>
    <scope>NUCLEOTIDE SEQUENCE [LARGE SCALE GENOMIC DNA]</scope>
    <source>
        <strain evidence="3">F_SG_1</strain>
        <tissue evidence="3">Salivary glands</tissue>
    </source>
</reference>
<accession>A0AAQ4D3X9</accession>
<dbReference type="Pfam" id="PF01826">
    <property type="entry name" value="TIL"/>
    <property type="match status" value="1"/>
</dbReference>
<organism evidence="3 4">
    <name type="scientific">Amblyomma americanum</name>
    <name type="common">Lone star tick</name>
    <dbReference type="NCBI Taxonomy" id="6943"/>
    <lineage>
        <taxon>Eukaryota</taxon>
        <taxon>Metazoa</taxon>
        <taxon>Ecdysozoa</taxon>
        <taxon>Arthropoda</taxon>
        <taxon>Chelicerata</taxon>
        <taxon>Arachnida</taxon>
        <taxon>Acari</taxon>
        <taxon>Parasitiformes</taxon>
        <taxon>Ixodida</taxon>
        <taxon>Ixodoidea</taxon>
        <taxon>Ixodidae</taxon>
        <taxon>Amblyomminae</taxon>
        <taxon>Amblyomma</taxon>
    </lineage>
</organism>
<feature type="chain" id="PRO_5042899146" description="TIL domain-containing protein" evidence="1">
    <location>
        <begin position="26"/>
        <end position="92"/>
    </location>
</feature>